<dbReference type="InterPro" id="IPR007274">
    <property type="entry name" value="Cop_transporter"/>
</dbReference>
<keyword evidence="6" id="KW-1185">Reference proteome</keyword>
<keyword evidence="4" id="KW-0813">Transport</keyword>
<keyword evidence="3 4" id="KW-0472">Membrane</keyword>
<evidence type="ECO:0000256" key="3">
    <source>
        <dbReference type="ARBA" id="ARBA00023136"/>
    </source>
</evidence>
<dbReference type="STRING" id="1263082.A0A068RW17"/>
<feature type="transmembrane region" description="Helical" evidence="4">
    <location>
        <begin position="47"/>
        <end position="66"/>
    </location>
</feature>
<dbReference type="OrthoDB" id="161814at2759"/>
<keyword evidence="2 4" id="KW-1133">Transmembrane helix</keyword>
<dbReference type="PANTHER" id="PTHR12483:SF115">
    <property type="entry name" value="COPPER TRANSPORT PROTEIN"/>
    <property type="match status" value="1"/>
</dbReference>
<dbReference type="VEuPathDB" id="FungiDB:LCOR_05609.1"/>
<comment type="similarity">
    <text evidence="4">Belongs to the copper transporter (Ctr) (TC 1.A.56) family. SLC31A subfamily.</text>
</comment>
<name>A0A068RW17_9FUNG</name>
<organism evidence="5 6">
    <name type="scientific">Lichtheimia corymbifera JMRC:FSU:9682</name>
    <dbReference type="NCBI Taxonomy" id="1263082"/>
    <lineage>
        <taxon>Eukaryota</taxon>
        <taxon>Fungi</taxon>
        <taxon>Fungi incertae sedis</taxon>
        <taxon>Mucoromycota</taxon>
        <taxon>Mucoromycotina</taxon>
        <taxon>Mucoromycetes</taxon>
        <taxon>Mucorales</taxon>
        <taxon>Lichtheimiaceae</taxon>
        <taxon>Lichtheimia</taxon>
    </lineage>
</organism>
<evidence type="ECO:0000313" key="6">
    <source>
        <dbReference type="Proteomes" id="UP000027586"/>
    </source>
</evidence>
<dbReference type="Proteomes" id="UP000027586">
    <property type="component" value="Unassembled WGS sequence"/>
</dbReference>
<keyword evidence="1 4" id="KW-0812">Transmembrane</keyword>
<dbReference type="PANTHER" id="PTHR12483">
    <property type="entry name" value="SOLUTE CARRIER FAMILY 31 COPPER TRANSPORTERS"/>
    <property type="match status" value="1"/>
</dbReference>
<comment type="caution">
    <text evidence="5">The sequence shown here is derived from an EMBL/GenBank/DDBJ whole genome shotgun (WGS) entry which is preliminary data.</text>
</comment>
<reference evidence="5" key="1">
    <citation type="submission" date="2013-08" db="EMBL/GenBank/DDBJ databases">
        <title>Gene expansion shapes genome architecture in the human pathogen Lichtheimia corymbifera: an evolutionary genomics analysis in the ancient terrestrial Mucorales (Mucoromycotina).</title>
        <authorList>
            <person name="Schwartze V.U."/>
            <person name="Winter S."/>
            <person name="Shelest E."/>
            <person name="Marcet-Houben M."/>
            <person name="Horn F."/>
            <person name="Wehner S."/>
            <person name="Hoffmann K."/>
            <person name="Riege K."/>
            <person name="Sammeth M."/>
            <person name="Nowrousian M."/>
            <person name="Valiante V."/>
            <person name="Linde J."/>
            <person name="Jacobsen I.D."/>
            <person name="Marz M."/>
            <person name="Brakhage A.A."/>
            <person name="Gabaldon T."/>
            <person name="Bocker S."/>
            <person name="Voigt K."/>
        </authorList>
    </citation>
    <scope>NUCLEOTIDE SEQUENCE [LARGE SCALE GENOMIC DNA]</scope>
    <source>
        <strain evidence="5">FSU 9682</strain>
    </source>
</reference>
<protein>
    <recommendedName>
        <fullName evidence="4">Copper transport protein</fullName>
    </recommendedName>
</protein>
<evidence type="ECO:0000313" key="5">
    <source>
        <dbReference type="EMBL" id="CDH54358.1"/>
    </source>
</evidence>
<dbReference type="AlphaFoldDB" id="A0A068RW17"/>
<keyword evidence="4" id="KW-0186">Copper</keyword>
<dbReference type="Pfam" id="PF04145">
    <property type="entry name" value="Ctr"/>
    <property type="match status" value="1"/>
</dbReference>
<evidence type="ECO:0000256" key="4">
    <source>
        <dbReference type="RuleBase" id="RU367022"/>
    </source>
</evidence>
<keyword evidence="4" id="KW-0406">Ion transport</keyword>
<keyword evidence="4" id="KW-0187">Copper transport</keyword>
<dbReference type="GO" id="GO:0016020">
    <property type="term" value="C:membrane"/>
    <property type="evidence" value="ECO:0007669"/>
    <property type="project" value="UniProtKB-SubCell"/>
</dbReference>
<evidence type="ECO:0000256" key="2">
    <source>
        <dbReference type="ARBA" id="ARBA00022989"/>
    </source>
</evidence>
<evidence type="ECO:0000256" key="1">
    <source>
        <dbReference type="ARBA" id="ARBA00022692"/>
    </source>
</evidence>
<dbReference type="GO" id="GO:0005375">
    <property type="term" value="F:copper ion transmembrane transporter activity"/>
    <property type="evidence" value="ECO:0007669"/>
    <property type="project" value="UniProtKB-UniRule"/>
</dbReference>
<feature type="transmembrane region" description="Helical" evidence="4">
    <location>
        <begin position="110"/>
        <end position="130"/>
    </location>
</feature>
<sequence length="166" mass="18477">MDHGGHGGHVGHGDMPAAATCNMNMLFNWQIEDTCIVFEWWHIRTAYGFWGSCLVVFAIAAGYEYLRVKSNNIDQLWNEARAKRGEQGLLANDGPLLRGQSPRLTTQQEIIRSALYAVLVGISFWLMLVFMTYNGYLMLSVVLGAGVGHFAFGQGHLTADRSIQCH</sequence>
<dbReference type="EMBL" id="CBTN010000022">
    <property type="protein sequence ID" value="CDH54358.1"/>
    <property type="molecule type" value="Genomic_DNA"/>
</dbReference>
<gene>
    <name evidence="5" type="ORF">LCOR_05609.1</name>
</gene>
<proteinExistence type="inferred from homology"/>
<accession>A0A068RW17</accession>
<comment type="subcellular location">
    <subcellularLocation>
        <location evidence="4">Membrane</location>
        <topology evidence="4">Multi-pass membrane protein</topology>
    </subcellularLocation>
</comment>
<feature type="transmembrane region" description="Helical" evidence="4">
    <location>
        <begin position="136"/>
        <end position="153"/>
    </location>
</feature>